<dbReference type="Proteomes" id="UP001230649">
    <property type="component" value="Unassembled WGS sequence"/>
</dbReference>
<gene>
    <name evidence="1" type="ORF">QFC20_002605</name>
</gene>
<dbReference type="EMBL" id="JASBWS010000019">
    <property type="protein sequence ID" value="KAJ9111314.1"/>
    <property type="molecule type" value="Genomic_DNA"/>
</dbReference>
<proteinExistence type="predicted"/>
<protein>
    <submittedName>
        <fullName evidence="1">Uncharacterized protein</fullName>
    </submittedName>
</protein>
<organism evidence="1 2">
    <name type="scientific">Naganishia adeliensis</name>
    <dbReference type="NCBI Taxonomy" id="92952"/>
    <lineage>
        <taxon>Eukaryota</taxon>
        <taxon>Fungi</taxon>
        <taxon>Dikarya</taxon>
        <taxon>Basidiomycota</taxon>
        <taxon>Agaricomycotina</taxon>
        <taxon>Tremellomycetes</taxon>
        <taxon>Filobasidiales</taxon>
        <taxon>Filobasidiaceae</taxon>
        <taxon>Naganishia</taxon>
    </lineage>
</organism>
<comment type="caution">
    <text evidence="1">The sequence shown here is derived from an EMBL/GenBank/DDBJ whole genome shotgun (WGS) entry which is preliminary data.</text>
</comment>
<sequence length="383" mass="43524">MTAPVEDKRKSNDLDLPKCVATSGLEYFFVPRFKWCSKCRTVFINAEDALKHKREMHHYCRTCDRLFYSQEHFYLHHLEAEDALDHQAPFSGGKPISSTSKDHSCDRCSKQYTSGFELVAHFEAAECCPLSPSARSKQQLKIYDQNYYESQLGAVVRRRRSNIHHNKSPATYSFLDPVGEKRSGTTPRPLFRCGSCSQGFSRALDFIAHRLLFHPMVNIDEANKACPFCQSQHTSTSAVVAHLESGSCSSGAKRGHVDDYVFNAFSNRQAIENDIIQRSDLRSDLLELLRFYRAAPNALINSSGQYQCPFCPGLDFSHVSQLNQHLKSPAHSRRDPALYRCPICHTATQTLSGLLHHTEMTNCGMLQTAWFNKWWTAWSNASK</sequence>
<accession>A0ACC2WJG7</accession>
<evidence type="ECO:0000313" key="1">
    <source>
        <dbReference type="EMBL" id="KAJ9111314.1"/>
    </source>
</evidence>
<name>A0ACC2WJG7_9TREE</name>
<reference evidence="1" key="1">
    <citation type="submission" date="2023-04" db="EMBL/GenBank/DDBJ databases">
        <title>Draft Genome sequencing of Naganishia species isolated from polar environments using Oxford Nanopore Technology.</title>
        <authorList>
            <person name="Leo P."/>
            <person name="Venkateswaran K."/>
        </authorList>
    </citation>
    <scope>NUCLEOTIDE SEQUENCE</scope>
    <source>
        <strain evidence="1">MNA-CCFEE 5262</strain>
    </source>
</reference>
<keyword evidence="2" id="KW-1185">Reference proteome</keyword>
<evidence type="ECO:0000313" key="2">
    <source>
        <dbReference type="Proteomes" id="UP001230649"/>
    </source>
</evidence>